<proteinExistence type="predicted"/>
<comment type="subcellular location">
    <subcellularLocation>
        <location evidence="2">Membrane</location>
        <topology evidence="2">Multi-pass membrane protein</topology>
    </subcellularLocation>
</comment>
<keyword evidence="7" id="KW-0274">FAD</keyword>
<evidence type="ECO:0000256" key="10">
    <source>
        <dbReference type="ARBA" id="ARBA00023004"/>
    </source>
</evidence>
<dbReference type="Gene3D" id="2.40.30.10">
    <property type="entry name" value="Translation factors"/>
    <property type="match status" value="1"/>
</dbReference>
<feature type="transmembrane region" description="Helical" evidence="13">
    <location>
        <begin position="182"/>
        <end position="200"/>
    </location>
</feature>
<keyword evidence="6" id="KW-0479">Metal-binding</keyword>
<dbReference type="PANTHER" id="PTHR47354">
    <property type="entry name" value="NADH OXIDOREDUCTASE HCR"/>
    <property type="match status" value="1"/>
</dbReference>
<evidence type="ECO:0000256" key="4">
    <source>
        <dbReference type="ARBA" id="ARBA00022692"/>
    </source>
</evidence>
<evidence type="ECO:0000256" key="5">
    <source>
        <dbReference type="ARBA" id="ARBA00022714"/>
    </source>
</evidence>
<keyword evidence="4 13" id="KW-0812">Transmembrane</keyword>
<evidence type="ECO:0000256" key="1">
    <source>
        <dbReference type="ARBA" id="ARBA00001974"/>
    </source>
</evidence>
<dbReference type="GO" id="GO:0016491">
    <property type="term" value="F:oxidoreductase activity"/>
    <property type="evidence" value="ECO:0007669"/>
    <property type="project" value="UniProtKB-KW"/>
</dbReference>
<keyword evidence="9" id="KW-0560">Oxidoreductase</keyword>
<comment type="cofactor">
    <cofactor evidence="1">
        <name>FAD</name>
        <dbReference type="ChEBI" id="CHEBI:57692"/>
    </cofactor>
</comment>
<dbReference type="Pfam" id="PF01794">
    <property type="entry name" value="Ferric_reduct"/>
    <property type="match status" value="1"/>
</dbReference>
<dbReference type="Proteomes" id="UP000271708">
    <property type="component" value="Chromosome"/>
</dbReference>
<gene>
    <name evidence="15" type="ORF">EEW87_006000</name>
</gene>
<sequence>MSAPTLPVPAPPLPVPAPAARRSGPPRWWRAATATAAWGVVVAVCALWAYGGGLRELGDLGGALVSLGRLTGLVASALLLLQVVLMARVPVVERAWGQDALARAHRVVGFSSFVLLWVHVVLISAGYAARSPLGLLGTLADLVLDYPGMLLALAGTAALCLVVATSLARARRRLRRESWHLLHLYGYLGAGLVLPHQLWTGADLLGSRLATVVWWGLWGAAAGAVLLWRVAVPLHRSLRAPLRVVDVVPAGPGATTVRVGGPGVAALQARGGQFFQWRFLGAPGWSRAHPYSLSAAPGRDTLEVTVAHVGDGSAAVADLRPGARVLLEGPYGRLHDGVRTRPRVLLMGSGVGVAPLRSLLGDLGDDVEDAVLVHRVRTPHDALVAQSARTAEAVGARYVPLAGRRAPGSWLPLGATSLDDAAAIAHLVPDVASREVYLCGAPGWTDAVVAALRALGVPDDAVHRESFEL</sequence>
<accession>A0A5P8FLC7</accession>
<feature type="domain" description="FAD-binding FR-type" evidence="14">
    <location>
        <begin position="237"/>
        <end position="337"/>
    </location>
</feature>
<dbReference type="KEGG" id="jme:EEW87_006000"/>
<evidence type="ECO:0000256" key="2">
    <source>
        <dbReference type="ARBA" id="ARBA00004141"/>
    </source>
</evidence>
<evidence type="ECO:0000256" key="3">
    <source>
        <dbReference type="ARBA" id="ARBA00022630"/>
    </source>
</evidence>
<evidence type="ECO:0000256" key="12">
    <source>
        <dbReference type="ARBA" id="ARBA00023136"/>
    </source>
</evidence>
<evidence type="ECO:0000256" key="11">
    <source>
        <dbReference type="ARBA" id="ARBA00023014"/>
    </source>
</evidence>
<name>A0A5P8FLC7_9MICO</name>
<evidence type="ECO:0000259" key="14">
    <source>
        <dbReference type="PROSITE" id="PS51384"/>
    </source>
</evidence>
<evidence type="ECO:0000256" key="9">
    <source>
        <dbReference type="ARBA" id="ARBA00023002"/>
    </source>
</evidence>
<dbReference type="InterPro" id="IPR017938">
    <property type="entry name" value="Riboflavin_synthase-like_b-brl"/>
</dbReference>
<dbReference type="InterPro" id="IPR039261">
    <property type="entry name" value="FNR_nucleotide-bd"/>
</dbReference>
<dbReference type="GO" id="GO:0046872">
    <property type="term" value="F:metal ion binding"/>
    <property type="evidence" value="ECO:0007669"/>
    <property type="project" value="UniProtKB-KW"/>
</dbReference>
<dbReference type="GeneID" id="59160704"/>
<keyword evidence="11" id="KW-0411">Iron-sulfur</keyword>
<dbReference type="AlphaFoldDB" id="A0A5P8FLC7"/>
<keyword evidence="5" id="KW-0001">2Fe-2S</keyword>
<dbReference type="RefSeq" id="WP_123090807.1">
    <property type="nucleotide sequence ID" value="NZ_CP044548.2"/>
</dbReference>
<dbReference type="InterPro" id="IPR013130">
    <property type="entry name" value="Fe3_Rdtase_TM_dom"/>
</dbReference>
<dbReference type="PROSITE" id="PS51384">
    <property type="entry name" value="FAD_FR"/>
    <property type="match status" value="1"/>
</dbReference>
<dbReference type="PANTHER" id="PTHR47354:SF8">
    <property type="entry name" value="1,2-PHENYLACETYL-COA EPOXIDASE, SUBUNIT E"/>
    <property type="match status" value="1"/>
</dbReference>
<evidence type="ECO:0000313" key="16">
    <source>
        <dbReference type="Proteomes" id="UP000271708"/>
    </source>
</evidence>
<keyword evidence="3" id="KW-0285">Flavoprotein</keyword>
<dbReference type="Gene3D" id="3.40.50.80">
    <property type="entry name" value="Nucleotide-binding domain of ferredoxin-NADP reductase (FNR) module"/>
    <property type="match status" value="1"/>
</dbReference>
<feature type="transmembrane region" description="Helical" evidence="13">
    <location>
        <begin position="70"/>
        <end position="87"/>
    </location>
</feature>
<evidence type="ECO:0000256" key="8">
    <source>
        <dbReference type="ARBA" id="ARBA00022989"/>
    </source>
</evidence>
<evidence type="ECO:0000256" key="13">
    <source>
        <dbReference type="SAM" id="Phobius"/>
    </source>
</evidence>
<dbReference type="EMBL" id="CP044548">
    <property type="protein sequence ID" value="QFQ29971.2"/>
    <property type="molecule type" value="Genomic_DNA"/>
</dbReference>
<feature type="transmembrane region" description="Helical" evidence="13">
    <location>
        <begin position="31"/>
        <end position="50"/>
    </location>
</feature>
<evidence type="ECO:0000256" key="6">
    <source>
        <dbReference type="ARBA" id="ARBA00022723"/>
    </source>
</evidence>
<protein>
    <submittedName>
        <fullName evidence="15">Oxidoreductase</fullName>
    </submittedName>
</protein>
<dbReference type="GO" id="GO:0051537">
    <property type="term" value="F:2 iron, 2 sulfur cluster binding"/>
    <property type="evidence" value="ECO:0007669"/>
    <property type="project" value="UniProtKB-KW"/>
</dbReference>
<dbReference type="GO" id="GO:0016020">
    <property type="term" value="C:membrane"/>
    <property type="evidence" value="ECO:0007669"/>
    <property type="project" value="UniProtKB-SubCell"/>
</dbReference>
<evidence type="ECO:0000256" key="7">
    <source>
        <dbReference type="ARBA" id="ARBA00022827"/>
    </source>
</evidence>
<keyword evidence="12 13" id="KW-0472">Membrane</keyword>
<feature type="transmembrane region" description="Helical" evidence="13">
    <location>
        <begin position="107"/>
        <end position="129"/>
    </location>
</feature>
<dbReference type="SUPFAM" id="SSF52343">
    <property type="entry name" value="Ferredoxin reductase-like, C-terminal NADP-linked domain"/>
    <property type="match status" value="1"/>
</dbReference>
<dbReference type="InterPro" id="IPR017927">
    <property type="entry name" value="FAD-bd_FR_type"/>
</dbReference>
<reference evidence="15 16" key="1">
    <citation type="submission" date="2019-09" db="EMBL/GenBank/DDBJ databases">
        <title>Complete Genome Sequence of Janibacter melonis M714 with both human health impact and industrial applications.</title>
        <authorList>
            <person name="Jin M."/>
            <person name="Zhao Q.R."/>
        </authorList>
    </citation>
    <scope>NUCLEOTIDE SEQUENCE [LARGE SCALE GENOMIC DNA]</scope>
    <source>
        <strain evidence="15 16">M714</strain>
    </source>
</reference>
<feature type="transmembrane region" description="Helical" evidence="13">
    <location>
        <begin position="149"/>
        <end position="170"/>
    </location>
</feature>
<dbReference type="InterPro" id="IPR050415">
    <property type="entry name" value="MRET"/>
</dbReference>
<dbReference type="SUPFAM" id="SSF63380">
    <property type="entry name" value="Riboflavin synthase domain-like"/>
    <property type="match status" value="1"/>
</dbReference>
<evidence type="ECO:0000313" key="15">
    <source>
        <dbReference type="EMBL" id="QFQ29971.2"/>
    </source>
</evidence>
<keyword evidence="10" id="KW-0408">Iron</keyword>
<dbReference type="GO" id="GO:0050660">
    <property type="term" value="F:flavin adenine dinucleotide binding"/>
    <property type="evidence" value="ECO:0007669"/>
    <property type="project" value="TreeGrafter"/>
</dbReference>
<feature type="transmembrane region" description="Helical" evidence="13">
    <location>
        <begin position="212"/>
        <end position="232"/>
    </location>
</feature>
<organism evidence="15 16">
    <name type="scientific">Janibacter melonis</name>
    <dbReference type="NCBI Taxonomy" id="262209"/>
    <lineage>
        <taxon>Bacteria</taxon>
        <taxon>Bacillati</taxon>
        <taxon>Actinomycetota</taxon>
        <taxon>Actinomycetes</taxon>
        <taxon>Micrococcales</taxon>
        <taxon>Intrasporangiaceae</taxon>
        <taxon>Janibacter</taxon>
    </lineage>
</organism>
<keyword evidence="8 13" id="KW-1133">Transmembrane helix</keyword>